<dbReference type="InterPro" id="IPR036259">
    <property type="entry name" value="MFS_trans_sf"/>
</dbReference>
<proteinExistence type="predicted"/>
<evidence type="ECO:0000256" key="1">
    <source>
        <dbReference type="ARBA" id="ARBA00004651"/>
    </source>
</evidence>
<evidence type="ECO:0000256" key="2">
    <source>
        <dbReference type="ARBA" id="ARBA00022448"/>
    </source>
</evidence>
<dbReference type="RefSeq" id="WP_209906135.1">
    <property type="nucleotide sequence ID" value="NZ_BAAAMI010000019.1"/>
</dbReference>
<dbReference type="SUPFAM" id="SSF103473">
    <property type="entry name" value="MFS general substrate transporter"/>
    <property type="match status" value="1"/>
</dbReference>
<keyword evidence="10" id="KW-1185">Reference proteome</keyword>
<accession>A0ABS4WA27</accession>
<dbReference type="Proteomes" id="UP000766570">
    <property type="component" value="Unassembled WGS sequence"/>
</dbReference>
<evidence type="ECO:0000256" key="3">
    <source>
        <dbReference type="ARBA" id="ARBA00022475"/>
    </source>
</evidence>
<evidence type="ECO:0000256" key="4">
    <source>
        <dbReference type="ARBA" id="ARBA00022692"/>
    </source>
</evidence>
<feature type="transmembrane region" description="Helical" evidence="7">
    <location>
        <begin position="243"/>
        <end position="266"/>
    </location>
</feature>
<dbReference type="CDD" id="cd17325">
    <property type="entry name" value="MFS_MdtG_SLC18_like"/>
    <property type="match status" value="1"/>
</dbReference>
<feature type="transmembrane region" description="Helical" evidence="7">
    <location>
        <begin position="139"/>
        <end position="158"/>
    </location>
</feature>
<gene>
    <name evidence="9" type="ORF">JOF46_000793</name>
</gene>
<feature type="transmembrane region" description="Helical" evidence="7">
    <location>
        <begin position="348"/>
        <end position="364"/>
    </location>
</feature>
<dbReference type="Pfam" id="PF07690">
    <property type="entry name" value="MFS_1"/>
    <property type="match status" value="2"/>
</dbReference>
<reference evidence="9 10" key="1">
    <citation type="submission" date="2021-03" db="EMBL/GenBank/DDBJ databases">
        <title>Sequencing the genomes of 1000 actinobacteria strains.</title>
        <authorList>
            <person name="Klenk H.-P."/>
        </authorList>
    </citation>
    <scope>NUCLEOTIDE SEQUENCE [LARGE SCALE GENOMIC DNA]</scope>
    <source>
        <strain evidence="9 10">DSM 15454</strain>
    </source>
</reference>
<dbReference type="InterPro" id="IPR011701">
    <property type="entry name" value="MFS"/>
</dbReference>
<keyword evidence="2" id="KW-0813">Transport</keyword>
<keyword evidence="6 7" id="KW-0472">Membrane</keyword>
<dbReference type="PANTHER" id="PTHR23517:SF3">
    <property type="entry name" value="INTEGRAL MEMBRANE TRANSPORT PROTEIN"/>
    <property type="match status" value="1"/>
</dbReference>
<comment type="caution">
    <text evidence="9">The sequence shown here is derived from an EMBL/GenBank/DDBJ whole genome shotgun (WGS) entry which is preliminary data.</text>
</comment>
<dbReference type="EMBL" id="JAGIOE010000001">
    <property type="protein sequence ID" value="MBP2372881.1"/>
    <property type="molecule type" value="Genomic_DNA"/>
</dbReference>
<feature type="transmembrane region" description="Helical" evidence="7">
    <location>
        <begin position="214"/>
        <end position="231"/>
    </location>
</feature>
<feature type="transmembrane region" description="Helical" evidence="7">
    <location>
        <begin position="304"/>
        <end position="327"/>
    </location>
</feature>
<dbReference type="PROSITE" id="PS50850">
    <property type="entry name" value="MFS"/>
    <property type="match status" value="1"/>
</dbReference>
<feature type="transmembrane region" description="Helical" evidence="7">
    <location>
        <begin position="370"/>
        <end position="388"/>
    </location>
</feature>
<keyword evidence="3" id="KW-1003">Cell membrane</keyword>
<evidence type="ECO:0000259" key="8">
    <source>
        <dbReference type="PROSITE" id="PS50850"/>
    </source>
</evidence>
<organism evidence="9 10">
    <name type="scientific">Paeniglutamicibacter psychrophenolicus</name>
    <dbReference type="NCBI Taxonomy" id="257454"/>
    <lineage>
        <taxon>Bacteria</taxon>
        <taxon>Bacillati</taxon>
        <taxon>Actinomycetota</taxon>
        <taxon>Actinomycetes</taxon>
        <taxon>Micrococcales</taxon>
        <taxon>Micrococcaceae</taxon>
        <taxon>Paeniglutamicibacter</taxon>
    </lineage>
</organism>
<dbReference type="InterPro" id="IPR020846">
    <property type="entry name" value="MFS_dom"/>
</dbReference>
<feature type="transmembrane region" description="Helical" evidence="7">
    <location>
        <begin position="164"/>
        <end position="184"/>
    </location>
</feature>
<dbReference type="Gene3D" id="1.20.1250.20">
    <property type="entry name" value="MFS general substrate transporter like domains"/>
    <property type="match status" value="2"/>
</dbReference>
<comment type="subcellular location">
    <subcellularLocation>
        <location evidence="1">Cell membrane</location>
        <topology evidence="1">Multi-pass membrane protein</topology>
    </subcellularLocation>
</comment>
<feature type="transmembrane region" description="Helical" evidence="7">
    <location>
        <begin position="20"/>
        <end position="38"/>
    </location>
</feature>
<dbReference type="PANTHER" id="PTHR23517">
    <property type="entry name" value="RESISTANCE PROTEIN MDTM, PUTATIVE-RELATED-RELATED"/>
    <property type="match status" value="1"/>
</dbReference>
<evidence type="ECO:0000256" key="6">
    <source>
        <dbReference type="ARBA" id="ARBA00023136"/>
    </source>
</evidence>
<keyword evidence="4 7" id="KW-0812">Transmembrane</keyword>
<feature type="transmembrane region" description="Helical" evidence="7">
    <location>
        <begin position="278"/>
        <end position="298"/>
    </location>
</feature>
<evidence type="ECO:0000313" key="10">
    <source>
        <dbReference type="Proteomes" id="UP000766570"/>
    </source>
</evidence>
<evidence type="ECO:0000256" key="7">
    <source>
        <dbReference type="SAM" id="Phobius"/>
    </source>
</evidence>
<feature type="domain" description="Major facilitator superfamily (MFS) profile" evidence="8">
    <location>
        <begin position="11"/>
        <end position="392"/>
    </location>
</feature>
<evidence type="ECO:0000313" key="9">
    <source>
        <dbReference type="EMBL" id="MBP2372881.1"/>
    </source>
</evidence>
<keyword evidence="5 7" id="KW-1133">Transmembrane helix</keyword>
<protein>
    <submittedName>
        <fullName evidence="9">MFS family permease</fullName>
    </submittedName>
</protein>
<name>A0ABS4WA27_9MICC</name>
<dbReference type="InterPro" id="IPR050171">
    <property type="entry name" value="MFS_Transporters"/>
</dbReference>
<feature type="transmembrane region" description="Helical" evidence="7">
    <location>
        <begin position="76"/>
        <end position="94"/>
    </location>
</feature>
<evidence type="ECO:0000256" key="5">
    <source>
        <dbReference type="ARBA" id="ARBA00022989"/>
    </source>
</evidence>
<feature type="transmembrane region" description="Helical" evidence="7">
    <location>
        <begin position="100"/>
        <end position="118"/>
    </location>
</feature>
<feature type="transmembrane region" description="Helical" evidence="7">
    <location>
        <begin position="44"/>
        <end position="64"/>
    </location>
</feature>
<sequence>MSEQPFSLRRIAVKVYSPSLLYGVGLGAVTPVIALSALDRGATLATAALVVTLVGFGSLIFNVPAAMLTTRMGERWAMVMAAGWASLGLVLGIIPSNLGLFSVGVTMLGMAGAVFNLARQAYLAEAVPLEFRARAMSSLGGIHRVGIFIGPFAATLAMKWLDIAGAYWVGMAAMAVAMVVCLGIPDLESRAPVEEGQSRAGGSMWSIAKDHKHVLLGLGLGVICLSAVRSTRQVVLPLWGESIGLDAATISLIYGLSGAVDMLIFYPAGKIMDRYGRMWIAVPSMIVMSVAMVLLPMAHSVPTMLAVAMLLGFGNGVGSGIVLTLGVDYSPVSGRAKFLGLWRQLSDTGAMAGPVLLSGLVAVATLASGVWAIAGISMLGAGIFGYFIPRTKIRIDAPVAGEEYDHRPSAGQGDA</sequence>